<evidence type="ECO:0000313" key="8">
    <source>
        <dbReference type="EMBL" id="AIJ10038.1"/>
    </source>
</evidence>
<dbReference type="GO" id="GO:0015074">
    <property type="term" value="P:DNA integration"/>
    <property type="evidence" value="ECO:0007669"/>
    <property type="project" value="UniProtKB-KW"/>
</dbReference>
<evidence type="ECO:0000259" key="6">
    <source>
        <dbReference type="PROSITE" id="PS51898"/>
    </source>
</evidence>
<reference evidence="8 9" key="1">
    <citation type="journal article" date="2012" name="PLoS ONE">
        <title>Edwardsiella comparative phylogenomics reveal the new intra/inter-species taxonomic relationships, virulence evolution and niche adaptation mechanisms.</title>
        <authorList>
            <person name="Yang M."/>
            <person name="Lv Y."/>
            <person name="Xiao J."/>
            <person name="Wu H."/>
            <person name="Zheng H."/>
            <person name="Liu Q."/>
            <person name="Zhang Y."/>
            <person name="Wang Q."/>
        </authorList>
    </citation>
    <scope>NUCLEOTIDE SEQUENCE [LARGE SCALE GENOMIC DNA]</scope>
    <source>
        <strain evidence="9">080813</strain>
    </source>
</reference>
<dbReference type="GO" id="GO:0003677">
    <property type="term" value="F:DNA binding"/>
    <property type="evidence" value="ECO:0007669"/>
    <property type="project" value="UniProtKB-UniRule"/>
</dbReference>
<dbReference type="Gene3D" id="1.10.150.130">
    <property type="match status" value="1"/>
</dbReference>
<dbReference type="RefSeq" id="WP_034165072.1">
    <property type="nucleotide sequence ID" value="NZ_CP006664.1"/>
</dbReference>
<dbReference type="AlphaFoldDB" id="A0A076LUA7"/>
<evidence type="ECO:0000256" key="1">
    <source>
        <dbReference type="ARBA" id="ARBA00008857"/>
    </source>
</evidence>
<dbReference type="PROSITE" id="PS51898">
    <property type="entry name" value="TYR_RECOMBINASE"/>
    <property type="match status" value="1"/>
</dbReference>
<dbReference type="SUPFAM" id="SSF54171">
    <property type="entry name" value="DNA-binding domain"/>
    <property type="match status" value="1"/>
</dbReference>
<dbReference type="Gene3D" id="1.10.443.10">
    <property type="entry name" value="Intergrase catalytic core"/>
    <property type="match status" value="1"/>
</dbReference>
<feature type="domain" description="Core-binding (CB)" evidence="7">
    <location>
        <begin position="67"/>
        <end position="148"/>
    </location>
</feature>
<evidence type="ECO:0000256" key="4">
    <source>
        <dbReference type="ARBA" id="ARBA00023172"/>
    </source>
</evidence>
<organism evidence="8 9">
    <name type="scientific">Edwardsiella anguillarum ET080813</name>
    <dbReference type="NCBI Taxonomy" id="667120"/>
    <lineage>
        <taxon>Bacteria</taxon>
        <taxon>Pseudomonadati</taxon>
        <taxon>Pseudomonadota</taxon>
        <taxon>Gammaproteobacteria</taxon>
        <taxon>Enterobacterales</taxon>
        <taxon>Hafniaceae</taxon>
        <taxon>Edwardsiella</taxon>
    </lineage>
</organism>
<keyword evidence="2" id="KW-0229">DNA integration</keyword>
<proteinExistence type="inferred from homology"/>
<dbReference type="InterPro" id="IPR002104">
    <property type="entry name" value="Integrase_catalytic"/>
</dbReference>
<dbReference type="KEGG" id="ete:ETEE_3618"/>
<dbReference type="InterPro" id="IPR011010">
    <property type="entry name" value="DNA_brk_join_enz"/>
</dbReference>
<comment type="similarity">
    <text evidence="1">Belongs to the 'phage' integrase family.</text>
</comment>
<dbReference type="InterPro" id="IPR016177">
    <property type="entry name" value="DNA-bd_dom_sf"/>
</dbReference>
<name>A0A076LUA7_9GAMM</name>
<feature type="domain" description="Tyr recombinase" evidence="6">
    <location>
        <begin position="168"/>
        <end position="360"/>
    </location>
</feature>
<dbReference type="PROSITE" id="PS51900">
    <property type="entry name" value="CB"/>
    <property type="match status" value="1"/>
</dbReference>
<sequence>MAQNNDDSVTPKLPDNLYCKGGFFIWRNPLSGQEMPLGHIPKSEAVRQAQEANQYIAIQRPIEEACPSVSQWMEEYLRILGYRGVAANTLRARRSQIKAVQTVIGQKSIAQITTRDIASLLHHYVLIGQLSAAGLMRSFLNALFREAIAAGLIDYNPVTQTRTPPIRVKRRRLTETMLLAVYAQALQLEPHKPWLPRSIELALLTGQRREDLCALRWQDVREDKLWVIQRKTGARLAMTLDLHLQLGDYPLRLREVLARCRIPGPSDYLLNSQRPRLNSKPGGSLVPDTLTKGFSRLMDKCGLVQEISPPSFHEIRSLSSRMYQAQYGTEFCQRLLGHKNRHMTEKYLDLREALWQMIELPKNR</sequence>
<dbReference type="Pfam" id="PF00589">
    <property type="entry name" value="Phage_integrase"/>
    <property type="match status" value="1"/>
</dbReference>
<dbReference type="Pfam" id="PF22022">
    <property type="entry name" value="Phage_int_M"/>
    <property type="match status" value="1"/>
</dbReference>
<dbReference type="Proteomes" id="UP000028681">
    <property type="component" value="Chromosome"/>
</dbReference>
<dbReference type="GO" id="GO:0006310">
    <property type="term" value="P:DNA recombination"/>
    <property type="evidence" value="ECO:0007669"/>
    <property type="project" value="UniProtKB-KW"/>
</dbReference>
<dbReference type="Gene3D" id="3.30.160.60">
    <property type="entry name" value="Classic Zinc Finger"/>
    <property type="match status" value="1"/>
</dbReference>
<dbReference type="InterPro" id="IPR050808">
    <property type="entry name" value="Phage_Integrase"/>
</dbReference>
<dbReference type="HOGENOM" id="CLU_049005_0_0_6"/>
<dbReference type="GeneID" id="33941034"/>
<evidence type="ECO:0000256" key="2">
    <source>
        <dbReference type="ARBA" id="ARBA00022908"/>
    </source>
</evidence>
<keyword evidence="4" id="KW-0233">DNA recombination</keyword>
<gene>
    <name evidence="8" type="ORF">ETEE_3618</name>
</gene>
<dbReference type="InterPro" id="IPR010998">
    <property type="entry name" value="Integrase_recombinase_N"/>
</dbReference>
<evidence type="ECO:0000256" key="3">
    <source>
        <dbReference type="ARBA" id="ARBA00023125"/>
    </source>
</evidence>
<dbReference type="EMBL" id="CP006664">
    <property type="protein sequence ID" value="AIJ10038.1"/>
    <property type="molecule type" value="Genomic_DNA"/>
</dbReference>
<evidence type="ECO:0000313" key="9">
    <source>
        <dbReference type="Proteomes" id="UP000028681"/>
    </source>
</evidence>
<keyword evidence="3 5" id="KW-0238">DNA-binding</keyword>
<accession>A0A076LUA7</accession>
<dbReference type="PANTHER" id="PTHR30629:SF2">
    <property type="entry name" value="PROPHAGE INTEGRASE INTS-RELATED"/>
    <property type="match status" value="1"/>
</dbReference>
<dbReference type="SUPFAM" id="SSF56349">
    <property type="entry name" value="DNA breaking-rejoining enzymes"/>
    <property type="match status" value="1"/>
</dbReference>
<dbReference type="InterPro" id="IPR053876">
    <property type="entry name" value="Phage_int_M"/>
</dbReference>
<evidence type="ECO:0000256" key="5">
    <source>
        <dbReference type="PROSITE-ProRule" id="PRU01248"/>
    </source>
</evidence>
<dbReference type="InterPro" id="IPR013762">
    <property type="entry name" value="Integrase-like_cat_sf"/>
</dbReference>
<evidence type="ECO:0000259" key="7">
    <source>
        <dbReference type="PROSITE" id="PS51900"/>
    </source>
</evidence>
<protein>
    <submittedName>
        <fullName evidence="8">Bacteriophage integrase, putative</fullName>
    </submittedName>
</protein>
<dbReference type="InterPro" id="IPR044068">
    <property type="entry name" value="CB"/>
</dbReference>
<dbReference type="PANTHER" id="PTHR30629">
    <property type="entry name" value="PROPHAGE INTEGRASE"/>
    <property type="match status" value="1"/>
</dbReference>